<dbReference type="GO" id="GO:0008841">
    <property type="term" value="F:dihydrofolate synthase activity"/>
    <property type="evidence" value="ECO:0007669"/>
    <property type="project" value="TreeGrafter"/>
</dbReference>
<keyword evidence="4" id="KW-0436">Ligase</keyword>
<dbReference type="PROSITE" id="PS01011">
    <property type="entry name" value="FOLYLPOLYGLU_SYNT_1"/>
    <property type="match status" value="1"/>
</dbReference>
<evidence type="ECO:0000256" key="6">
    <source>
        <dbReference type="ARBA" id="ARBA00022741"/>
    </source>
</evidence>
<keyword evidence="8" id="KW-0460">Magnesium</keyword>
<dbReference type="SUPFAM" id="SSF53244">
    <property type="entry name" value="MurD-like peptide ligases, peptide-binding domain"/>
    <property type="match status" value="1"/>
</dbReference>
<comment type="similarity">
    <text evidence="2">Belongs to the folylpolyglutamate synthase family.</text>
</comment>
<comment type="cofactor">
    <cofactor evidence="1">
        <name>Mg(2+)</name>
        <dbReference type="ChEBI" id="CHEBI:18420"/>
    </cofactor>
</comment>
<dbReference type="GO" id="GO:0005524">
    <property type="term" value="F:ATP binding"/>
    <property type="evidence" value="ECO:0007669"/>
    <property type="project" value="UniProtKB-KW"/>
</dbReference>
<feature type="region of interest" description="Disordered" evidence="11">
    <location>
        <begin position="1"/>
        <end position="21"/>
    </location>
</feature>
<evidence type="ECO:0000256" key="3">
    <source>
        <dbReference type="ARBA" id="ARBA00013025"/>
    </source>
</evidence>
<dbReference type="Pfam" id="PF02875">
    <property type="entry name" value="Mur_ligase_C"/>
    <property type="match status" value="1"/>
</dbReference>
<evidence type="ECO:0000256" key="10">
    <source>
        <dbReference type="ARBA" id="ARBA00047493"/>
    </source>
</evidence>
<evidence type="ECO:0000256" key="7">
    <source>
        <dbReference type="ARBA" id="ARBA00022840"/>
    </source>
</evidence>
<accession>A0A3P3VZ40</accession>
<dbReference type="EC" id="6.3.2.17" evidence="3"/>
<dbReference type="EMBL" id="RQVS01000003">
    <property type="protein sequence ID" value="RRJ87980.1"/>
    <property type="molecule type" value="Genomic_DNA"/>
</dbReference>
<dbReference type="NCBIfam" id="TIGR01499">
    <property type="entry name" value="folC"/>
    <property type="match status" value="1"/>
</dbReference>
<feature type="region of interest" description="Disordered" evidence="11">
    <location>
        <begin position="507"/>
        <end position="529"/>
    </location>
</feature>
<dbReference type="InterPro" id="IPR004101">
    <property type="entry name" value="Mur_ligase_C"/>
</dbReference>
<keyword evidence="5" id="KW-0479">Metal-binding</keyword>
<dbReference type="OrthoDB" id="9809356at2"/>
<sequence length="529" mass="56242">MTPEELIALLGGSPFDPTLDPELAELDELDDDDLSEFGGAAPDEALSERELAERRRALDTDWAAEAERVYDELLERVGEAQPEPRLEATRRACELLGDVHDGWSMVHITGTNGKSSTARITESLVRAHGLRTGLLTSPHLVRVNERICLDGEPISDERLVTVWRDIEPILGLVDAELEAAGDPPLTFFEALTALAYAAFTDATIDIGIVEVGMGGEWDSTNIADGDVAVFAPIALDHQGRLGSTLAEIARTKAGIIKPGAEVVTAEQAPEVLDELRRACEIQAAELFTEPTDFGVASDQLAVGGRLVEVRGLRGTYPPSAVRLSGDYQAHNVALAVAAVETLLGERLNDEALAAGLLDAKSPGRLDLIGTEPSVLIDAAHNPHGAEHLAVALRESFAFDDLVLVLGVLREKNVEGIIKPLAEIASRIIITESDSPRAIPAWELAELVRDAIGDEAAEAKRVEVVERSYDAFDLARREAVELGMRGSAGVLITGSITLIGEAAGIAEEDGWRTGGGDSPLSIGAGPEGSQ</sequence>
<dbReference type="GO" id="GO:0004326">
    <property type="term" value="F:tetrahydrofolylpolyglutamate synthase activity"/>
    <property type="evidence" value="ECO:0007669"/>
    <property type="project" value="UniProtKB-EC"/>
</dbReference>
<dbReference type="PANTHER" id="PTHR11136:SF0">
    <property type="entry name" value="DIHYDROFOLATE SYNTHETASE-RELATED"/>
    <property type="match status" value="1"/>
</dbReference>
<dbReference type="InterPro" id="IPR001645">
    <property type="entry name" value="Folylpolyglutamate_synth"/>
</dbReference>
<dbReference type="PANTHER" id="PTHR11136">
    <property type="entry name" value="FOLYLPOLYGLUTAMATE SYNTHASE-RELATED"/>
    <property type="match status" value="1"/>
</dbReference>
<dbReference type="GO" id="GO:0046872">
    <property type="term" value="F:metal ion binding"/>
    <property type="evidence" value="ECO:0007669"/>
    <property type="project" value="UniProtKB-KW"/>
</dbReference>
<gene>
    <name evidence="13" type="ORF">EG850_02900</name>
</gene>
<evidence type="ECO:0000313" key="13">
    <source>
        <dbReference type="EMBL" id="RRJ87980.1"/>
    </source>
</evidence>
<organism evidence="13 14">
    <name type="scientific">Gulosibacter macacae</name>
    <dbReference type="NCBI Taxonomy" id="2488791"/>
    <lineage>
        <taxon>Bacteria</taxon>
        <taxon>Bacillati</taxon>
        <taxon>Actinomycetota</taxon>
        <taxon>Actinomycetes</taxon>
        <taxon>Micrococcales</taxon>
        <taxon>Microbacteriaceae</taxon>
        <taxon>Gulosibacter</taxon>
    </lineage>
</organism>
<evidence type="ECO:0000256" key="1">
    <source>
        <dbReference type="ARBA" id="ARBA00001946"/>
    </source>
</evidence>
<dbReference type="Gene3D" id="3.90.190.20">
    <property type="entry name" value="Mur ligase, C-terminal domain"/>
    <property type="match status" value="1"/>
</dbReference>
<evidence type="ECO:0000256" key="4">
    <source>
        <dbReference type="ARBA" id="ARBA00022598"/>
    </source>
</evidence>
<protein>
    <recommendedName>
        <fullName evidence="3">tetrahydrofolate synthase</fullName>
        <ecNumber evidence="3">6.3.2.17</ecNumber>
    </recommendedName>
    <alternativeName>
        <fullName evidence="9">Tetrahydrofolylpolyglutamate synthase</fullName>
    </alternativeName>
</protein>
<dbReference type="SUPFAM" id="SSF53623">
    <property type="entry name" value="MurD-like peptide ligases, catalytic domain"/>
    <property type="match status" value="1"/>
</dbReference>
<dbReference type="Proteomes" id="UP000274391">
    <property type="component" value="Unassembled WGS sequence"/>
</dbReference>
<comment type="catalytic activity">
    <reaction evidence="10">
        <text>(6S)-5,6,7,8-tetrahydrofolyl-(gamma-L-Glu)(n) + L-glutamate + ATP = (6S)-5,6,7,8-tetrahydrofolyl-(gamma-L-Glu)(n+1) + ADP + phosphate + H(+)</text>
        <dbReference type="Rhea" id="RHEA:10580"/>
        <dbReference type="Rhea" id="RHEA-COMP:14738"/>
        <dbReference type="Rhea" id="RHEA-COMP:14740"/>
        <dbReference type="ChEBI" id="CHEBI:15378"/>
        <dbReference type="ChEBI" id="CHEBI:29985"/>
        <dbReference type="ChEBI" id="CHEBI:30616"/>
        <dbReference type="ChEBI" id="CHEBI:43474"/>
        <dbReference type="ChEBI" id="CHEBI:141005"/>
        <dbReference type="ChEBI" id="CHEBI:456216"/>
        <dbReference type="EC" id="6.3.2.17"/>
    </reaction>
</comment>
<evidence type="ECO:0000256" key="5">
    <source>
        <dbReference type="ARBA" id="ARBA00022723"/>
    </source>
</evidence>
<dbReference type="GO" id="GO:0005737">
    <property type="term" value="C:cytoplasm"/>
    <property type="evidence" value="ECO:0007669"/>
    <property type="project" value="TreeGrafter"/>
</dbReference>
<proteinExistence type="inferred from homology"/>
<evidence type="ECO:0000256" key="9">
    <source>
        <dbReference type="ARBA" id="ARBA00030592"/>
    </source>
</evidence>
<evidence type="ECO:0000256" key="2">
    <source>
        <dbReference type="ARBA" id="ARBA00008276"/>
    </source>
</evidence>
<evidence type="ECO:0000313" key="14">
    <source>
        <dbReference type="Proteomes" id="UP000274391"/>
    </source>
</evidence>
<keyword evidence="7" id="KW-0067">ATP-binding</keyword>
<dbReference type="InterPro" id="IPR036615">
    <property type="entry name" value="Mur_ligase_C_dom_sf"/>
</dbReference>
<dbReference type="AlphaFoldDB" id="A0A3P3VZ40"/>
<evidence type="ECO:0000259" key="12">
    <source>
        <dbReference type="Pfam" id="PF02875"/>
    </source>
</evidence>
<comment type="caution">
    <text evidence="13">The sequence shown here is derived from an EMBL/GenBank/DDBJ whole genome shotgun (WGS) entry which is preliminary data.</text>
</comment>
<keyword evidence="6" id="KW-0547">Nucleotide-binding</keyword>
<dbReference type="InterPro" id="IPR018109">
    <property type="entry name" value="Folylpolyglutamate_synth_CS"/>
</dbReference>
<feature type="domain" description="Mur ligase C-terminal" evidence="12">
    <location>
        <begin position="363"/>
        <end position="494"/>
    </location>
</feature>
<keyword evidence="14" id="KW-1185">Reference proteome</keyword>
<dbReference type="InterPro" id="IPR036565">
    <property type="entry name" value="Mur-like_cat_sf"/>
</dbReference>
<dbReference type="Gene3D" id="3.40.1190.10">
    <property type="entry name" value="Mur-like, catalytic domain"/>
    <property type="match status" value="1"/>
</dbReference>
<evidence type="ECO:0000256" key="8">
    <source>
        <dbReference type="ARBA" id="ARBA00022842"/>
    </source>
</evidence>
<reference evidence="13 14" key="1">
    <citation type="submission" date="2018-11" db="EMBL/GenBank/DDBJ databases">
        <title>YIM 102482-1 draft genome.</title>
        <authorList>
            <person name="Li G."/>
            <person name="Jiang Y."/>
        </authorList>
    </citation>
    <scope>NUCLEOTIDE SEQUENCE [LARGE SCALE GENOMIC DNA]</scope>
    <source>
        <strain evidence="13 14">YIM 102482-1</strain>
    </source>
</reference>
<dbReference type="FunFam" id="3.40.1190.10:FF:000011">
    <property type="entry name" value="Folylpolyglutamate synthase/dihydrofolate synthase"/>
    <property type="match status" value="1"/>
</dbReference>
<name>A0A3P3VZ40_9MICO</name>
<evidence type="ECO:0000256" key="11">
    <source>
        <dbReference type="SAM" id="MobiDB-lite"/>
    </source>
</evidence>